<reference evidence="1" key="1">
    <citation type="journal article" date="2017" name="Science">
        <title>Giant viruses with an expanded complement of translation system components.</title>
        <authorList>
            <person name="Schulz F."/>
            <person name="Yutin N."/>
            <person name="Ivanova N.N."/>
            <person name="Ortega D.R."/>
            <person name="Lee T.K."/>
            <person name="Vierheilig J."/>
            <person name="Daims H."/>
            <person name="Horn M."/>
            <person name="Wagner M."/>
            <person name="Jensen G.J."/>
            <person name="Kyrpides N.C."/>
            <person name="Koonin E.V."/>
            <person name="Woyke T."/>
        </authorList>
    </citation>
    <scope>NUCLEOTIDE SEQUENCE</scope>
    <source>
        <strain evidence="1">HKV1</strain>
    </source>
</reference>
<gene>
    <name evidence="1" type="ORF">Hokovirus_1_187</name>
</gene>
<dbReference type="EMBL" id="KY684103">
    <property type="protein sequence ID" value="ARF10308.1"/>
    <property type="molecule type" value="Genomic_DNA"/>
</dbReference>
<organism evidence="1">
    <name type="scientific">Hokovirus HKV1</name>
    <dbReference type="NCBI Taxonomy" id="1977638"/>
    <lineage>
        <taxon>Viruses</taxon>
        <taxon>Varidnaviria</taxon>
        <taxon>Bamfordvirae</taxon>
        <taxon>Nucleocytoviricota</taxon>
        <taxon>Megaviricetes</taxon>
        <taxon>Imitervirales</taxon>
        <taxon>Mimiviridae</taxon>
        <taxon>Klosneuvirinae</taxon>
        <taxon>Hokovirus</taxon>
    </lineage>
</organism>
<protein>
    <submittedName>
        <fullName evidence="1">Uncharacterized protein</fullName>
    </submittedName>
</protein>
<evidence type="ECO:0000313" key="1">
    <source>
        <dbReference type="EMBL" id="ARF10308.1"/>
    </source>
</evidence>
<proteinExistence type="predicted"/>
<accession>A0A1V0SF93</accession>
<sequence length="190" mass="22700">MTNELKKIQEYIILENNICELPTIPFFWYRTLEIFIPIIYKNTILDTTDLINLINENYNIDITFKNNKETSIIIQNHVLDTDIYLSLHTYFYCKENEDRIIKHDFIKNWHTEILLNDLILNTSILLKGNVHIHDSSFSPPNCMNLNLSKDNLIYVFHLKIDDNDILFIIFNELTENNKKNVIIDYLFNLQ</sequence>
<name>A0A1V0SF93_9VIRU</name>